<dbReference type="InterPro" id="IPR014710">
    <property type="entry name" value="RmlC-like_jellyroll"/>
</dbReference>
<dbReference type="PANTHER" id="PTHR40434:SF1">
    <property type="entry name" value="CUPIN TYPE-1 DOMAIN-CONTAINING PROTEIN"/>
    <property type="match status" value="1"/>
</dbReference>
<organism evidence="1 2">
    <name type="scientific">Sporothrix epigloea</name>
    <dbReference type="NCBI Taxonomy" id="1892477"/>
    <lineage>
        <taxon>Eukaryota</taxon>
        <taxon>Fungi</taxon>
        <taxon>Dikarya</taxon>
        <taxon>Ascomycota</taxon>
        <taxon>Pezizomycotina</taxon>
        <taxon>Sordariomycetes</taxon>
        <taxon>Sordariomycetidae</taxon>
        <taxon>Ophiostomatales</taxon>
        <taxon>Ophiostomataceae</taxon>
        <taxon>Sporothrix</taxon>
    </lineage>
</organism>
<dbReference type="EMBL" id="CAWUOM010000036">
    <property type="protein sequence ID" value="CAK7267576.1"/>
    <property type="molecule type" value="Genomic_DNA"/>
</dbReference>
<keyword evidence="2" id="KW-1185">Reference proteome</keyword>
<proteinExistence type="predicted"/>
<evidence type="ECO:0000313" key="2">
    <source>
        <dbReference type="Proteomes" id="UP001642501"/>
    </source>
</evidence>
<accession>A0ABP0DH47</accession>
<reference evidence="1 2" key="1">
    <citation type="submission" date="2024-01" db="EMBL/GenBank/DDBJ databases">
        <authorList>
            <person name="Allen C."/>
            <person name="Tagirdzhanova G."/>
        </authorList>
    </citation>
    <scope>NUCLEOTIDE SEQUENCE [LARGE SCALE GENOMIC DNA]</scope>
    <source>
        <strain evidence="1 2">CBS 573.63</strain>
    </source>
</reference>
<dbReference type="Proteomes" id="UP001642501">
    <property type="component" value="Unassembled WGS sequence"/>
</dbReference>
<dbReference type="SUPFAM" id="SSF51182">
    <property type="entry name" value="RmlC-like cupins"/>
    <property type="match status" value="1"/>
</dbReference>
<sequence length="96" mass="10648">MPTKSAKDGEAEVRSWGFRRVFTWTDGPNAYYRSHTHTGLTTHLILRGQLTIAYPQDPIAAKAKTTYGVGERLDVPSEVAHEVWVGPEGCTYVIGE</sequence>
<dbReference type="Gene3D" id="2.60.120.10">
    <property type="entry name" value="Jelly Rolls"/>
    <property type="match status" value="1"/>
</dbReference>
<gene>
    <name evidence="1" type="ORF">SEPCBS57363_002661</name>
</gene>
<name>A0ABP0DH47_9PEZI</name>
<dbReference type="PANTHER" id="PTHR40434">
    <property type="entry name" value="CUPIN_2 DOMAIN-CONTAINING PROTEIN"/>
    <property type="match status" value="1"/>
</dbReference>
<dbReference type="InterPro" id="IPR011051">
    <property type="entry name" value="RmlC_Cupin_sf"/>
</dbReference>
<protein>
    <recommendedName>
        <fullName evidence="3">Cupin 2 conserved barrel domain-containing protein</fullName>
    </recommendedName>
</protein>
<evidence type="ECO:0000313" key="1">
    <source>
        <dbReference type="EMBL" id="CAK7267576.1"/>
    </source>
</evidence>
<evidence type="ECO:0008006" key="3">
    <source>
        <dbReference type="Google" id="ProtNLM"/>
    </source>
</evidence>
<comment type="caution">
    <text evidence="1">The sequence shown here is derived from an EMBL/GenBank/DDBJ whole genome shotgun (WGS) entry which is preliminary data.</text>
</comment>